<feature type="region of interest" description="Disordered" evidence="1">
    <location>
        <begin position="1"/>
        <end position="23"/>
    </location>
</feature>
<dbReference type="EMBL" id="LAZR01068101">
    <property type="protein sequence ID" value="KKK50279.1"/>
    <property type="molecule type" value="Genomic_DNA"/>
</dbReference>
<evidence type="ECO:0000256" key="1">
    <source>
        <dbReference type="SAM" id="MobiDB-lite"/>
    </source>
</evidence>
<accession>A0A0F8Y827</accession>
<reference evidence="2" key="1">
    <citation type="journal article" date="2015" name="Nature">
        <title>Complex archaea that bridge the gap between prokaryotes and eukaryotes.</title>
        <authorList>
            <person name="Spang A."/>
            <person name="Saw J.H."/>
            <person name="Jorgensen S.L."/>
            <person name="Zaremba-Niedzwiedzka K."/>
            <person name="Martijn J."/>
            <person name="Lind A.E."/>
            <person name="van Eijk R."/>
            <person name="Schleper C."/>
            <person name="Guy L."/>
            <person name="Ettema T.J."/>
        </authorList>
    </citation>
    <scope>NUCLEOTIDE SEQUENCE</scope>
</reference>
<proteinExistence type="predicted"/>
<organism evidence="2">
    <name type="scientific">marine sediment metagenome</name>
    <dbReference type="NCBI Taxonomy" id="412755"/>
    <lineage>
        <taxon>unclassified sequences</taxon>
        <taxon>metagenomes</taxon>
        <taxon>ecological metagenomes</taxon>
    </lineage>
</organism>
<evidence type="ECO:0008006" key="3">
    <source>
        <dbReference type="Google" id="ProtNLM"/>
    </source>
</evidence>
<sequence length="115" mass="13443">MARGPGKGVSGNPKGKPKGIQNATTRAVKEIYLDILSKEQKYWPEILEKLRKENPYQYMIVMDKISGFAENTVLEQLENPYEDAVAMDEFVWQKRNKRIKNRDKDKKTIDKHEDM</sequence>
<name>A0A0F8Y827_9ZZZZ</name>
<protein>
    <recommendedName>
        <fullName evidence="3">DUF5681 domain-containing protein</fullName>
    </recommendedName>
</protein>
<gene>
    <name evidence="2" type="ORF">LCGC14_3126640</name>
</gene>
<dbReference type="AlphaFoldDB" id="A0A0F8Y827"/>
<evidence type="ECO:0000313" key="2">
    <source>
        <dbReference type="EMBL" id="KKK50279.1"/>
    </source>
</evidence>
<comment type="caution">
    <text evidence="2">The sequence shown here is derived from an EMBL/GenBank/DDBJ whole genome shotgun (WGS) entry which is preliminary data.</text>
</comment>